<dbReference type="EMBL" id="CP001114">
    <property type="protein sequence ID" value="ACO45089.1"/>
    <property type="molecule type" value="Genomic_DNA"/>
</dbReference>
<evidence type="ECO:0000313" key="2">
    <source>
        <dbReference type="Proteomes" id="UP000002208"/>
    </source>
</evidence>
<evidence type="ECO:0000313" key="1">
    <source>
        <dbReference type="EMBL" id="ACO45089.1"/>
    </source>
</evidence>
<dbReference type="PaxDb" id="546414-Deide_02774"/>
<dbReference type="AlphaFoldDB" id="C1CZ51"/>
<dbReference type="Proteomes" id="UP000002208">
    <property type="component" value="Chromosome"/>
</dbReference>
<accession>C1CZ51</accession>
<sequence>MTSLRRRVNRVSDSVQSEWLASWDVWCVRLVRLWRQYDADGRAHHALALSVEQRWASLVSDEETAEFLAWGEARAAELYLPAGLWTWFWQEAYGARLRGDIRVWPQTTPCPPTVSPGQLRSLVSKVMVDDSDPAMSWALVMAALAAAIAPISKASAEFD</sequence>
<protein>
    <submittedName>
        <fullName evidence="1">Uncharacterized protein</fullName>
    </submittedName>
</protein>
<proteinExistence type="predicted"/>
<dbReference type="STRING" id="546414.Deide_02774"/>
<reference evidence="1 2" key="1">
    <citation type="journal article" date="2009" name="PLoS Genet.">
        <title>Alliance of proteomics and genomics to unravel the specificities of Sahara bacterium Deinococcus deserti.</title>
        <authorList>
            <person name="de Groot A."/>
            <person name="Dulermo R."/>
            <person name="Ortet P."/>
            <person name="Blanchard L."/>
            <person name="Guerin P."/>
            <person name="Fernandez B."/>
            <person name="Vacherie B."/>
            <person name="Dossat C."/>
            <person name="Jolivet E."/>
            <person name="Siguier P."/>
            <person name="Chandler M."/>
            <person name="Barakat M."/>
            <person name="Dedieu A."/>
            <person name="Barbe V."/>
            <person name="Heulin T."/>
            <person name="Sommer S."/>
            <person name="Achouak W."/>
            <person name="Armengaud J."/>
        </authorList>
    </citation>
    <scope>NUCLEOTIDE SEQUENCE [LARGE SCALE GENOMIC DNA]</scope>
    <source>
        <strain evidence="2">DSM 17065 / CIP 109153 / LMG 22923 / VCD115</strain>
    </source>
</reference>
<organism evidence="1 2">
    <name type="scientific">Deinococcus deserti (strain DSM 17065 / CIP 109153 / LMG 22923 / VCD115)</name>
    <dbReference type="NCBI Taxonomy" id="546414"/>
    <lineage>
        <taxon>Bacteria</taxon>
        <taxon>Thermotogati</taxon>
        <taxon>Deinococcota</taxon>
        <taxon>Deinococci</taxon>
        <taxon>Deinococcales</taxon>
        <taxon>Deinococcaceae</taxon>
        <taxon>Deinococcus</taxon>
    </lineage>
</organism>
<gene>
    <name evidence="1" type="ordered locus">Deide_02774</name>
</gene>
<keyword evidence="2" id="KW-1185">Reference proteome</keyword>
<name>C1CZ51_DEIDV</name>
<dbReference type="KEGG" id="ddr:Deide_02774"/>
<dbReference type="HOGENOM" id="CLU_1657949_0_0_0"/>